<gene>
    <name evidence="4" type="ORF">HGM15179_014722</name>
</gene>
<dbReference type="AlphaFoldDB" id="A0A8K1LFU2"/>
<feature type="transmembrane region" description="Helical" evidence="2">
    <location>
        <begin position="657"/>
        <end position="679"/>
    </location>
</feature>
<evidence type="ECO:0000313" key="5">
    <source>
        <dbReference type="Proteomes" id="UP000796761"/>
    </source>
</evidence>
<dbReference type="Pfam" id="PF00429">
    <property type="entry name" value="TLV_coat"/>
    <property type="match status" value="1"/>
</dbReference>
<dbReference type="InterPro" id="IPR018154">
    <property type="entry name" value="TLV/ENV_coat_polyprotein"/>
</dbReference>
<accession>A0A8K1LFU2</accession>
<feature type="compositionally biased region" description="Acidic residues" evidence="1">
    <location>
        <begin position="751"/>
        <end position="763"/>
    </location>
</feature>
<dbReference type="PANTHER" id="PTHR10424">
    <property type="entry name" value="VIRAL ENVELOPE PROTEIN"/>
    <property type="match status" value="1"/>
</dbReference>
<evidence type="ECO:0000256" key="3">
    <source>
        <dbReference type="SAM" id="SignalP"/>
    </source>
</evidence>
<evidence type="ECO:0000256" key="2">
    <source>
        <dbReference type="SAM" id="Phobius"/>
    </source>
</evidence>
<evidence type="ECO:0000313" key="4">
    <source>
        <dbReference type="EMBL" id="TRZ12395.1"/>
    </source>
</evidence>
<dbReference type="OrthoDB" id="9325190at2759"/>
<comment type="caution">
    <text evidence="4">The sequence shown here is derived from an EMBL/GenBank/DDBJ whole genome shotgun (WGS) entry which is preliminary data.</text>
</comment>
<reference evidence="4" key="1">
    <citation type="submission" date="2019-04" db="EMBL/GenBank/DDBJ databases">
        <title>Genome assembly of Zosterops borbonicus 15179.</title>
        <authorList>
            <person name="Leroy T."/>
            <person name="Anselmetti Y."/>
            <person name="Tilak M.-K."/>
            <person name="Nabholz B."/>
        </authorList>
    </citation>
    <scope>NUCLEOTIDE SEQUENCE</scope>
    <source>
        <strain evidence="4">HGM_15179</strain>
        <tissue evidence="4">Muscle</tissue>
    </source>
</reference>
<dbReference type="PANTHER" id="PTHR10424:SF68">
    <property type="entry name" value="ENDOGENOUS RETROVIRUS GROUP 3 MEMBER 1 ENV POLYPROTEIN"/>
    <property type="match status" value="1"/>
</dbReference>
<feature type="region of interest" description="Disordered" evidence="1">
    <location>
        <begin position="744"/>
        <end position="763"/>
    </location>
</feature>
<dbReference type="Proteomes" id="UP000796761">
    <property type="component" value="Unassembled WGS sequence"/>
</dbReference>
<dbReference type="Gene3D" id="1.10.287.210">
    <property type="match status" value="1"/>
</dbReference>
<keyword evidence="3" id="KW-0732">Signal</keyword>
<name>A0A8K1LFU2_9PASS</name>
<evidence type="ECO:0000256" key="1">
    <source>
        <dbReference type="SAM" id="MobiDB-lite"/>
    </source>
</evidence>
<feature type="region of interest" description="Disordered" evidence="1">
    <location>
        <begin position="226"/>
        <end position="246"/>
    </location>
</feature>
<sequence>MIFPTVCSHMGEGRGTGVHLWGILTVLSLAVCLTKGAIPEIPPGLRPLEKCEQCLTATSTGQIIDCPPGQQRGYCWSNGTQFNLCELEGEVRCHHSGVSLKDGQSGIPAMKREKAPHVIRKRQVGMLSPVPACGQCNKTVWVGGKRQSTFLAYYKVNPLCYDKTKLKMCTMGGKLYWEGRNLKHEEKPSFNNEPIILDLLKNDDNRVCLQFDQICFSRNEEGMDPESKVKQLTQELKRQEAETRKRRAEQERLKSLSEHYEQLEKQYGDWGLPAPNQNLFINLMQEIATELGLSNCWICGGLKSAKRWPWKGEGLTPEQLLKWEGSKISKTMQRPEGWILDKRIIGTICISREGREFTDLVGYTVCINTLAVNSNDKSRTWQPEPPAGHWSRTRGNNCEWVEIIGLCWHKNPGANPFQALEGLKEYWNESTKTNMRWKAPDRIYWICGKKAYSELPRKWKGSCTLGMIRLFFFTLSRSESNLLGAPLFETLNRHKRELKRELPMAGGNQKWGEEKWPAERIIKYYGPATWANDGSWGYRTPIYLLNRLIRLQAVVEIVSNHTSDALELLAKQHSQMRAFVYQNRLALDYLLAEEGGVCGKFNESECCIEIDDYGETIRGLAAEIKKVAHVPVQKWNSILRASWWAQLFGQGAWWKKLVFFIACSIAGIIFLPCLIPCFIRLIHSVVQGMQIASLPMDPESAQGKPTSLSQISKLMKLEERGGNGRAAETQKRFEGKINEGSETLQRYGETSQEDWEDCDPNWY</sequence>
<keyword evidence="2" id="KW-0472">Membrane</keyword>
<keyword evidence="2" id="KW-1133">Transmembrane helix</keyword>
<feature type="signal peptide" evidence="3">
    <location>
        <begin position="1"/>
        <end position="36"/>
    </location>
</feature>
<dbReference type="EMBL" id="SWJQ01000596">
    <property type="protein sequence ID" value="TRZ12395.1"/>
    <property type="molecule type" value="Genomic_DNA"/>
</dbReference>
<organism evidence="4 5">
    <name type="scientific">Zosterops borbonicus</name>
    <dbReference type="NCBI Taxonomy" id="364589"/>
    <lineage>
        <taxon>Eukaryota</taxon>
        <taxon>Metazoa</taxon>
        <taxon>Chordata</taxon>
        <taxon>Craniata</taxon>
        <taxon>Vertebrata</taxon>
        <taxon>Euteleostomi</taxon>
        <taxon>Archelosauria</taxon>
        <taxon>Archosauria</taxon>
        <taxon>Dinosauria</taxon>
        <taxon>Saurischia</taxon>
        <taxon>Theropoda</taxon>
        <taxon>Coelurosauria</taxon>
        <taxon>Aves</taxon>
        <taxon>Neognathae</taxon>
        <taxon>Neoaves</taxon>
        <taxon>Telluraves</taxon>
        <taxon>Australaves</taxon>
        <taxon>Passeriformes</taxon>
        <taxon>Sylvioidea</taxon>
        <taxon>Zosteropidae</taxon>
        <taxon>Zosterops</taxon>
    </lineage>
</organism>
<feature type="chain" id="PRO_5035421868" evidence="3">
    <location>
        <begin position="37"/>
        <end position="763"/>
    </location>
</feature>
<dbReference type="SUPFAM" id="SSF58069">
    <property type="entry name" value="Virus ectodomain"/>
    <property type="match status" value="1"/>
</dbReference>
<keyword evidence="5" id="KW-1185">Reference proteome</keyword>
<dbReference type="CDD" id="cd09850">
    <property type="entry name" value="Ebola-like_HR1-HR2"/>
    <property type="match status" value="1"/>
</dbReference>
<protein>
    <submittedName>
        <fullName evidence="4">Uncharacterized protein</fullName>
    </submittedName>
</protein>
<proteinExistence type="predicted"/>
<keyword evidence="2" id="KW-0812">Transmembrane</keyword>